<reference evidence="1" key="1">
    <citation type="submission" date="2019-09" db="EMBL/GenBank/DDBJ databases">
        <authorList>
            <person name="Rodrigo-Torres L."/>
            <person name="Arahal R. D."/>
            <person name="Lucena T."/>
        </authorList>
    </citation>
    <scope>NUCLEOTIDE SEQUENCE</scope>
    <source>
        <strain evidence="1">ISS653</strain>
    </source>
</reference>
<proteinExistence type="predicted"/>
<organism evidence="1 2">
    <name type="scientific">Mesonia oceanica</name>
    <dbReference type="NCBI Taxonomy" id="2687242"/>
    <lineage>
        <taxon>Bacteria</taxon>
        <taxon>Pseudomonadati</taxon>
        <taxon>Bacteroidota</taxon>
        <taxon>Flavobacteriia</taxon>
        <taxon>Flavobacteriales</taxon>
        <taxon>Flavobacteriaceae</taxon>
        <taxon>Mesonia</taxon>
    </lineage>
</organism>
<comment type="caution">
    <text evidence="1">The sequence shown here is derived from an EMBL/GenBank/DDBJ whole genome shotgun (WGS) entry which is preliminary data.</text>
</comment>
<protein>
    <submittedName>
        <fullName evidence="1">Uncharacterized protein</fullName>
    </submittedName>
</protein>
<keyword evidence="2" id="KW-1185">Reference proteome</keyword>
<dbReference type="Proteomes" id="UP000356253">
    <property type="component" value="Unassembled WGS sequence"/>
</dbReference>
<dbReference type="EMBL" id="CABVMM010000003">
    <property type="protein sequence ID" value="VVU99590.1"/>
    <property type="molecule type" value="Genomic_DNA"/>
</dbReference>
<evidence type="ECO:0000313" key="1">
    <source>
        <dbReference type="EMBL" id="VVU99590.1"/>
    </source>
</evidence>
<evidence type="ECO:0000313" key="2">
    <source>
        <dbReference type="Proteomes" id="UP000356253"/>
    </source>
</evidence>
<gene>
    <name evidence="1" type="ORF">FVB9532_00845</name>
</gene>
<sequence>MDRKKKLNIVLVFFFILIWGAVIYKFFGTKEKINSFDYMASDVSMKMELNLKPKDTFQLRILKNPFQQNKSFLSKPKKDNLSSRFVNSPSNANSRNNISFPLIKYYGFVKNGINKNKLVLVEIGGRLFKLRESEEVDGVLIRNAYSDTLFVEKEKKVKKIIRFKKS</sequence>
<accession>A0AC61Y515</accession>
<name>A0AC61Y515_9FLAO</name>